<organism evidence="10 11">
    <name type="scientific">Dehalobacter restrictus (strain DSM 9455 / PER-K23)</name>
    <dbReference type="NCBI Taxonomy" id="871738"/>
    <lineage>
        <taxon>Bacteria</taxon>
        <taxon>Bacillati</taxon>
        <taxon>Bacillota</taxon>
        <taxon>Clostridia</taxon>
        <taxon>Eubacteriales</taxon>
        <taxon>Desulfitobacteriaceae</taxon>
        <taxon>Dehalobacter</taxon>
    </lineage>
</organism>
<dbReference type="Gene3D" id="3.40.50.2300">
    <property type="match status" value="1"/>
</dbReference>
<dbReference type="Pfam" id="PF00072">
    <property type="entry name" value="Response_reg"/>
    <property type="match status" value="1"/>
</dbReference>
<dbReference type="SUPFAM" id="SSF52172">
    <property type="entry name" value="CheY-like"/>
    <property type="match status" value="1"/>
</dbReference>
<dbReference type="Proteomes" id="UP000018934">
    <property type="component" value="Chromosome"/>
</dbReference>
<evidence type="ECO:0000313" key="10">
    <source>
        <dbReference type="EMBL" id="AHF11011.1"/>
    </source>
</evidence>
<proteinExistence type="predicted"/>
<dbReference type="PANTHER" id="PTHR48111">
    <property type="entry name" value="REGULATOR OF RPOS"/>
    <property type="match status" value="1"/>
</dbReference>
<feature type="modified residue" description="4-aspartylphosphate" evidence="6">
    <location>
        <position position="53"/>
    </location>
</feature>
<dbReference type="InterPro" id="IPR039420">
    <property type="entry name" value="WalR-like"/>
</dbReference>
<feature type="DNA-binding region" description="OmpR/PhoB-type" evidence="7">
    <location>
        <begin position="130"/>
        <end position="229"/>
    </location>
</feature>
<evidence type="ECO:0000256" key="5">
    <source>
        <dbReference type="ARBA" id="ARBA00024867"/>
    </source>
</evidence>
<dbReference type="PANTHER" id="PTHR48111:SF73">
    <property type="entry name" value="ALKALINE PHOSPHATASE SYNTHESIS TRANSCRIPTIONAL REGULATORY PROTEIN PHOP"/>
    <property type="match status" value="1"/>
</dbReference>
<name>A0ABM5P8I2_DEHRP</name>
<keyword evidence="6" id="KW-0597">Phosphoprotein</keyword>
<gene>
    <name evidence="10" type="ORF">DEHRE_13800</name>
</gene>
<dbReference type="Gene3D" id="1.10.10.10">
    <property type="entry name" value="Winged helix-like DNA-binding domain superfamily/Winged helix DNA-binding domain"/>
    <property type="match status" value="1"/>
</dbReference>
<dbReference type="InterPro" id="IPR036388">
    <property type="entry name" value="WH-like_DNA-bd_sf"/>
</dbReference>
<evidence type="ECO:0000256" key="6">
    <source>
        <dbReference type="PROSITE-ProRule" id="PRU00169"/>
    </source>
</evidence>
<dbReference type="Pfam" id="PF00486">
    <property type="entry name" value="Trans_reg_C"/>
    <property type="match status" value="1"/>
</dbReference>
<evidence type="ECO:0000259" key="9">
    <source>
        <dbReference type="PROSITE" id="PS51755"/>
    </source>
</evidence>
<dbReference type="InterPro" id="IPR011006">
    <property type="entry name" value="CheY-like_superfamily"/>
</dbReference>
<reference evidence="10 11" key="1">
    <citation type="journal article" date="2013" name="Stand. Genomic Sci.">
        <title>Complete genome sequence of Dehalobacter restrictus PER-K23(T.).</title>
        <authorList>
            <person name="Kruse T."/>
            <person name="Maillard J."/>
            <person name="Goodwin L."/>
            <person name="Woyke T."/>
            <person name="Teshima H."/>
            <person name="Bruce D."/>
            <person name="Detter C."/>
            <person name="Tapia R."/>
            <person name="Han C."/>
            <person name="Huntemann M."/>
            <person name="Wei C.L."/>
            <person name="Han J."/>
            <person name="Chen A."/>
            <person name="Kyrpides N."/>
            <person name="Szeto E."/>
            <person name="Markowitz V."/>
            <person name="Ivanova N."/>
            <person name="Pagani I."/>
            <person name="Pati A."/>
            <person name="Pitluck S."/>
            <person name="Nolan M."/>
            <person name="Holliger C."/>
            <person name="Smidt H."/>
        </authorList>
    </citation>
    <scope>NUCLEOTIDE SEQUENCE [LARGE SCALE GENOMIC DNA]</scope>
    <source>
        <strain evidence="11">DSM 9455</strain>
    </source>
</reference>
<protein>
    <recommendedName>
        <fullName evidence="1">Stage 0 sporulation protein A homolog</fullName>
    </recommendedName>
</protein>
<evidence type="ECO:0000256" key="7">
    <source>
        <dbReference type="PROSITE-ProRule" id="PRU01091"/>
    </source>
</evidence>
<dbReference type="InterPro" id="IPR001867">
    <property type="entry name" value="OmpR/PhoB-type_DNA-bd"/>
</dbReference>
<keyword evidence="4" id="KW-0804">Transcription</keyword>
<comment type="function">
    <text evidence="5">May play the central regulatory role in sporulation. It may be an element of the effector pathway responsible for the activation of sporulation genes in response to nutritional stress. Spo0A may act in concert with spo0H (a sigma factor) to control the expression of some genes that are critical to the sporulation process.</text>
</comment>
<dbReference type="CDD" id="cd00383">
    <property type="entry name" value="trans_reg_C"/>
    <property type="match status" value="1"/>
</dbReference>
<dbReference type="InterPro" id="IPR001789">
    <property type="entry name" value="Sig_transdc_resp-reg_receiver"/>
</dbReference>
<feature type="domain" description="OmpR/PhoB-type" evidence="9">
    <location>
        <begin position="130"/>
        <end position="229"/>
    </location>
</feature>
<sequence>MSKRIMVVEDEEAIARLISYNLQKEGYEVQVSGDGLDALRKIRSEKPDLLILDIMLPGMDGYEICQAVRKEDSSLPVIMLSARDDELDKILGLELGGDDYLTKPFSPRELIARVRALLRRAQTTQAAPDHETFLIDRLAVDFSGREISVNDQIVPLTPKEFELLEYLIRHRGKVVSRDQLLDRVWNYDFAGDTRIVDVHISRLREKIEPDPKNPSYIQTVRGIGYRFKERG</sequence>
<accession>A0ABM5P8I2</accession>
<evidence type="ECO:0000256" key="4">
    <source>
        <dbReference type="ARBA" id="ARBA00023163"/>
    </source>
</evidence>
<dbReference type="RefSeq" id="WP_019224614.1">
    <property type="nucleotide sequence ID" value="NZ_CP007033.1"/>
</dbReference>
<evidence type="ECO:0000256" key="3">
    <source>
        <dbReference type="ARBA" id="ARBA00023125"/>
    </source>
</evidence>
<dbReference type="SUPFAM" id="SSF46894">
    <property type="entry name" value="C-terminal effector domain of the bipartite response regulators"/>
    <property type="match status" value="1"/>
</dbReference>
<dbReference type="SMART" id="SM00862">
    <property type="entry name" value="Trans_reg_C"/>
    <property type="match status" value="1"/>
</dbReference>
<dbReference type="PROSITE" id="PS50110">
    <property type="entry name" value="RESPONSE_REGULATORY"/>
    <property type="match status" value="1"/>
</dbReference>
<keyword evidence="3 7" id="KW-0238">DNA-binding</keyword>
<dbReference type="PROSITE" id="PS51755">
    <property type="entry name" value="OMPR_PHOB"/>
    <property type="match status" value="1"/>
</dbReference>
<dbReference type="SMART" id="SM00448">
    <property type="entry name" value="REC"/>
    <property type="match status" value="1"/>
</dbReference>
<dbReference type="EMBL" id="CP007033">
    <property type="protein sequence ID" value="AHF11011.1"/>
    <property type="molecule type" value="Genomic_DNA"/>
</dbReference>
<evidence type="ECO:0000256" key="2">
    <source>
        <dbReference type="ARBA" id="ARBA00023015"/>
    </source>
</evidence>
<evidence type="ECO:0000256" key="1">
    <source>
        <dbReference type="ARBA" id="ARBA00018672"/>
    </source>
</evidence>
<keyword evidence="2" id="KW-0805">Transcription regulation</keyword>
<dbReference type="InterPro" id="IPR016032">
    <property type="entry name" value="Sig_transdc_resp-reg_C-effctor"/>
</dbReference>
<dbReference type="Gene3D" id="6.10.250.690">
    <property type="match status" value="1"/>
</dbReference>
<evidence type="ECO:0000259" key="8">
    <source>
        <dbReference type="PROSITE" id="PS50110"/>
    </source>
</evidence>
<keyword evidence="11" id="KW-1185">Reference proteome</keyword>
<evidence type="ECO:0000313" key="11">
    <source>
        <dbReference type="Proteomes" id="UP000018934"/>
    </source>
</evidence>
<feature type="domain" description="Response regulatory" evidence="8">
    <location>
        <begin position="4"/>
        <end position="118"/>
    </location>
</feature>